<keyword evidence="10 12" id="KW-0326">Glycosidase</keyword>
<dbReference type="InterPro" id="IPR006048">
    <property type="entry name" value="A-amylase/branching_C"/>
</dbReference>
<dbReference type="SUPFAM" id="SSF51011">
    <property type="entry name" value="Glycosyl hydrolase domain"/>
    <property type="match status" value="1"/>
</dbReference>
<dbReference type="InterPro" id="IPR002044">
    <property type="entry name" value="CBM20"/>
</dbReference>
<keyword evidence="14" id="KW-0732">Signal</keyword>
<dbReference type="Pfam" id="PF00686">
    <property type="entry name" value="CBM_20"/>
    <property type="match status" value="1"/>
</dbReference>
<feature type="region of interest" description="Disordered" evidence="13">
    <location>
        <begin position="542"/>
        <end position="561"/>
    </location>
</feature>
<evidence type="ECO:0000256" key="3">
    <source>
        <dbReference type="ARBA" id="ARBA00008061"/>
    </source>
</evidence>
<dbReference type="InterPro" id="IPR031319">
    <property type="entry name" value="A-amylase_C"/>
</dbReference>
<dbReference type="GO" id="GO:0005975">
    <property type="term" value="P:carbohydrate metabolic process"/>
    <property type="evidence" value="ECO:0007669"/>
    <property type="project" value="InterPro"/>
</dbReference>
<comment type="caution">
    <text evidence="16">The sequence shown here is derived from an EMBL/GenBank/DDBJ whole genome shotgun (WGS) entry which is preliminary data.</text>
</comment>
<keyword evidence="8" id="KW-0106">Calcium</keyword>
<dbReference type="InterPro" id="IPR006047">
    <property type="entry name" value="GH13_cat_dom"/>
</dbReference>
<evidence type="ECO:0000313" key="17">
    <source>
        <dbReference type="Proteomes" id="UP001141259"/>
    </source>
</evidence>
<dbReference type="SMART" id="SM00642">
    <property type="entry name" value="Aamy"/>
    <property type="match status" value="1"/>
</dbReference>
<keyword evidence="17" id="KW-1185">Reference proteome</keyword>
<dbReference type="PROSITE" id="PS51166">
    <property type="entry name" value="CBM20"/>
    <property type="match status" value="1"/>
</dbReference>
<reference evidence="16" key="1">
    <citation type="submission" date="2022-08" db="EMBL/GenBank/DDBJ databases">
        <authorList>
            <person name="Tistechok S."/>
            <person name="Samborskyy M."/>
            <person name="Roman I."/>
        </authorList>
    </citation>
    <scope>NUCLEOTIDE SEQUENCE</scope>
    <source>
        <strain evidence="16">DSM 103496</strain>
    </source>
</reference>
<evidence type="ECO:0000256" key="9">
    <source>
        <dbReference type="ARBA" id="ARBA00023277"/>
    </source>
</evidence>
<dbReference type="Proteomes" id="UP001141259">
    <property type="component" value="Unassembled WGS sequence"/>
</dbReference>
<dbReference type="CDD" id="cd11317">
    <property type="entry name" value="AmyAc_bac_euk_AmyA"/>
    <property type="match status" value="1"/>
</dbReference>
<dbReference type="FunFam" id="2.60.40.10:FF:000552">
    <property type="entry name" value="Related to glucoamylase"/>
    <property type="match status" value="1"/>
</dbReference>
<dbReference type="InterPro" id="IPR006046">
    <property type="entry name" value="Alpha_amylase"/>
</dbReference>
<keyword evidence="6" id="KW-0479">Metal-binding</keyword>
<sequence>MVPSTRRALLAVAALLTSLIAIPSAVPAAQATPPGSKDVTATLFQWSFDRVATECTTVLGPKGYGFVEVSPASEHIQGGQWWTSYQPVSYRIAGRLGTESQFRNMVNTCHAAGVKVIADAVVNHMSAGSGTGTGGTTYSKYTYPGYYGDQDFHSCRSQINDYRNRDNVQNCELVGLSDLNTGSDYVRGTIAAYLNNLLSMGVDGFRVDAAKHIAAADLSAIKSRLSNPNAFWVHEVIYGAGEAVQPTEYTGSGDVDEFRYAYDVKRVFTNEKLSYLSNFGQSWGYLASNQARPFVDNWDTERNGSTLNYKNGSTYTLANVFMLAWPYGAPQVYSGYEFSDNDAGPPGAAACYANGWKCQHKWPQIANMVGFRNAVAGTAVANWWDNGNNAISFSRGTRGFVAINKETSALTRTFQTSLPAGNYCDVQRDGCAVSYAVGSNGQFTATVGAGEALALHVGSTGGTDPQPGNGTAAFAVNATTMPGQNVFVVGDHAALGSWNPAAAIPLSSAAYPVWKASVSLPNGTAFQYKYLRKESNGAVTWESGANRTATSPATLNDTWRN</sequence>
<feature type="chain" id="PRO_5040917476" description="Alpha-amylase" evidence="14">
    <location>
        <begin position="29"/>
        <end position="561"/>
    </location>
</feature>
<dbReference type="PROSITE" id="PS51318">
    <property type="entry name" value="TAT"/>
    <property type="match status" value="1"/>
</dbReference>
<dbReference type="GO" id="GO:0004556">
    <property type="term" value="F:alpha-amylase activity"/>
    <property type="evidence" value="ECO:0007669"/>
    <property type="project" value="UniProtKB-UniRule"/>
</dbReference>
<feature type="domain" description="CBM20" evidence="15">
    <location>
        <begin position="464"/>
        <end position="561"/>
    </location>
</feature>
<dbReference type="RefSeq" id="WP_259624165.1">
    <property type="nucleotide sequence ID" value="NZ_JANYMP010000007.1"/>
</dbReference>
<gene>
    <name evidence="16" type="ORF">NZH93_17515</name>
</gene>
<accession>A0A9X3A263</accession>
<evidence type="ECO:0000256" key="12">
    <source>
        <dbReference type="RuleBase" id="RU361134"/>
    </source>
</evidence>
<dbReference type="InterPro" id="IPR006311">
    <property type="entry name" value="TAT_signal"/>
</dbReference>
<keyword evidence="7 12" id="KW-0378">Hydrolase</keyword>
<dbReference type="InterPro" id="IPR017853">
    <property type="entry name" value="GH"/>
</dbReference>
<evidence type="ECO:0000256" key="11">
    <source>
        <dbReference type="RuleBase" id="RU003615"/>
    </source>
</evidence>
<evidence type="ECO:0000256" key="5">
    <source>
        <dbReference type="ARBA" id="ARBA00017303"/>
    </source>
</evidence>
<dbReference type="PANTHER" id="PTHR43447">
    <property type="entry name" value="ALPHA-AMYLASE"/>
    <property type="match status" value="1"/>
</dbReference>
<evidence type="ECO:0000256" key="1">
    <source>
        <dbReference type="ARBA" id="ARBA00000548"/>
    </source>
</evidence>
<dbReference type="Gene3D" id="3.20.20.80">
    <property type="entry name" value="Glycosidases"/>
    <property type="match status" value="1"/>
</dbReference>
<feature type="compositionally biased region" description="Polar residues" evidence="13">
    <location>
        <begin position="543"/>
        <end position="561"/>
    </location>
</feature>
<evidence type="ECO:0000256" key="8">
    <source>
        <dbReference type="ARBA" id="ARBA00022837"/>
    </source>
</evidence>
<evidence type="ECO:0000259" key="15">
    <source>
        <dbReference type="PROSITE" id="PS51166"/>
    </source>
</evidence>
<dbReference type="SMART" id="SM00632">
    <property type="entry name" value="Aamy_C"/>
    <property type="match status" value="1"/>
</dbReference>
<dbReference type="EC" id="3.2.1.1" evidence="4 12"/>
<evidence type="ECO:0000256" key="4">
    <source>
        <dbReference type="ARBA" id="ARBA00012595"/>
    </source>
</evidence>
<dbReference type="AlphaFoldDB" id="A0A9X3A263"/>
<evidence type="ECO:0000256" key="7">
    <source>
        <dbReference type="ARBA" id="ARBA00022801"/>
    </source>
</evidence>
<organism evidence="16 17">
    <name type="scientific">Umezawaea endophytica</name>
    <dbReference type="NCBI Taxonomy" id="1654476"/>
    <lineage>
        <taxon>Bacteria</taxon>
        <taxon>Bacillati</taxon>
        <taxon>Actinomycetota</taxon>
        <taxon>Actinomycetes</taxon>
        <taxon>Pseudonocardiales</taxon>
        <taxon>Pseudonocardiaceae</taxon>
        <taxon>Umezawaea</taxon>
    </lineage>
</organism>
<dbReference type="InterPro" id="IPR013780">
    <property type="entry name" value="Glyco_hydro_b"/>
</dbReference>
<evidence type="ECO:0000256" key="14">
    <source>
        <dbReference type="SAM" id="SignalP"/>
    </source>
</evidence>
<proteinExistence type="inferred from homology"/>
<evidence type="ECO:0000256" key="6">
    <source>
        <dbReference type="ARBA" id="ARBA00022723"/>
    </source>
</evidence>
<dbReference type="InterPro" id="IPR013783">
    <property type="entry name" value="Ig-like_fold"/>
</dbReference>
<name>A0A9X3A263_9PSEU</name>
<evidence type="ECO:0000256" key="10">
    <source>
        <dbReference type="ARBA" id="ARBA00023295"/>
    </source>
</evidence>
<dbReference type="Pfam" id="PF02806">
    <property type="entry name" value="Alpha-amylase_C"/>
    <property type="match status" value="1"/>
</dbReference>
<dbReference type="GO" id="GO:0046872">
    <property type="term" value="F:metal ion binding"/>
    <property type="evidence" value="ECO:0007669"/>
    <property type="project" value="UniProtKB-KW"/>
</dbReference>
<dbReference type="Gene3D" id="2.60.40.10">
    <property type="entry name" value="Immunoglobulins"/>
    <property type="match status" value="1"/>
</dbReference>
<dbReference type="SUPFAM" id="SSF49452">
    <property type="entry name" value="Starch-binding domain-like"/>
    <property type="match status" value="1"/>
</dbReference>
<dbReference type="GO" id="GO:2001070">
    <property type="term" value="F:starch binding"/>
    <property type="evidence" value="ECO:0007669"/>
    <property type="project" value="InterPro"/>
</dbReference>
<dbReference type="EMBL" id="JANYMP010000007">
    <property type="protein sequence ID" value="MCS7478663.1"/>
    <property type="molecule type" value="Genomic_DNA"/>
</dbReference>
<dbReference type="SUPFAM" id="SSF51445">
    <property type="entry name" value="(Trans)glycosidases"/>
    <property type="match status" value="1"/>
</dbReference>
<protein>
    <recommendedName>
        <fullName evidence="5 12">Alpha-amylase</fullName>
        <ecNumber evidence="4 12">3.2.1.1</ecNumber>
    </recommendedName>
</protein>
<dbReference type="PRINTS" id="PR00110">
    <property type="entry name" value="ALPHAAMYLASE"/>
</dbReference>
<comment type="cofactor">
    <cofactor evidence="2">
        <name>Ca(2+)</name>
        <dbReference type="ChEBI" id="CHEBI:29108"/>
    </cofactor>
</comment>
<comment type="catalytic activity">
    <reaction evidence="1 12">
        <text>Endohydrolysis of (1-&gt;4)-alpha-D-glucosidic linkages in polysaccharides containing three or more (1-&gt;4)-alpha-linked D-glucose units.</text>
        <dbReference type="EC" id="3.2.1.1"/>
    </reaction>
</comment>
<dbReference type="SMART" id="SM01065">
    <property type="entry name" value="CBM_2"/>
    <property type="match status" value="1"/>
</dbReference>
<dbReference type="InterPro" id="IPR013784">
    <property type="entry name" value="Carb-bd-like_fold"/>
</dbReference>
<dbReference type="Gene3D" id="2.60.40.1180">
    <property type="entry name" value="Golgi alpha-mannosidase II"/>
    <property type="match status" value="1"/>
</dbReference>
<evidence type="ECO:0000256" key="13">
    <source>
        <dbReference type="SAM" id="MobiDB-lite"/>
    </source>
</evidence>
<evidence type="ECO:0000256" key="2">
    <source>
        <dbReference type="ARBA" id="ARBA00001913"/>
    </source>
</evidence>
<keyword evidence="9 12" id="KW-0119">Carbohydrate metabolism</keyword>
<evidence type="ECO:0000313" key="16">
    <source>
        <dbReference type="EMBL" id="MCS7478663.1"/>
    </source>
</evidence>
<dbReference type="CDD" id="cd05808">
    <property type="entry name" value="CBM20_alpha_amylase"/>
    <property type="match status" value="1"/>
</dbReference>
<comment type="similarity">
    <text evidence="3 11">Belongs to the glycosyl hydrolase 13 family.</text>
</comment>
<feature type="signal peptide" evidence="14">
    <location>
        <begin position="1"/>
        <end position="28"/>
    </location>
</feature>
<dbReference type="Pfam" id="PF00128">
    <property type="entry name" value="Alpha-amylase"/>
    <property type="match status" value="1"/>
</dbReference>